<name>A9BKT4_HEMAN</name>
<dbReference type="Proteomes" id="UP000243127">
    <property type="component" value="Nucleomorph 2"/>
</dbReference>
<evidence type="ECO:0000313" key="2">
    <source>
        <dbReference type="EMBL" id="ABW98089.1"/>
    </source>
</evidence>
<dbReference type="RefSeq" id="XP_001712414.1">
    <property type="nucleotide sequence ID" value="XM_001712362.1"/>
</dbReference>
<evidence type="ECO:0000256" key="1">
    <source>
        <dbReference type="SAM" id="Phobius"/>
    </source>
</evidence>
<dbReference type="GeneID" id="5739695"/>
<proteinExistence type="predicted"/>
<evidence type="ECO:0000313" key="3">
    <source>
        <dbReference type="Proteomes" id="UP000243127"/>
    </source>
</evidence>
<reference evidence="2 3" key="1">
    <citation type="journal article" date="2007" name="Proc. Natl. Acad. Sci. U.S.A.">
        <title>Nucleomorph genome of Hemiselmis andersenii reveals complete intron loss and compaction as a driver of protein structure and function.</title>
        <authorList>
            <person name="Lane C.E."/>
            <person name="van den Heuvel K."/>
            <person name="Kozera C."/>
            <person name="Curtis B.A."/>
            <person name="Parsons B.J."/>
            <person name="Bowman S."/>
            <person name="Archibald J.M."/>
        </authorList>
    </citation>
    <scope>NUCLEOTIDE SEQUENCE [LARGE SCALE GENOMIC DNA]</scope>
    <source>
        <strain evidence="2 3">CCMP644</strain>
    </source>
</reference>
<keyword evidence="1" id="KW-0812">Transmembrane</keyword>
<geneLocation type="nucleomorph" evidence="2"/>
<organism evidence="2 3">
    <name type="scientific">Hemiselmis andersenii</name>
    <name type="common">Cryptophyte alga</name>
    <dbReference type="NCBI Taxonomy" id="464988"/>
    <lineage>
        <taxon>Eukaryota</taxon>
        <taxon>Cryptophyceae</taxon>
        <taxon>Cryptomonadales</taxon>
        <taxon>Hemiselmidaceae</taxon>
        <taxon>Hemiselmis</taxon>
    </lineage>
</organism>
<gene>
    <name evidence="2" type="ORF">HAN_2g265</name>
</gene>
<dbReference type="AlphaFoldDB" id="A9BKT4"/>
<dbReference type="EMBL" id="CP000882">
    <property type="protein sequence ID" value="ABW98089.1"/>
    <property type="molecule type" value="Genomic_DNA"/>
</dbReference>
<feature type="transmembrane region" description="Helical" evidence="1">
    <location>
        <begin position="21"/>
        <end position="41"/>
    </location>
</feature>
<sequence>MTTFNQIFMPPQILKNFKKYCFYWNSFYFFLKQNFVFFLSYRKKNFSFPKNKIKLKFLKFFKKIHQNSYFQLQIQGLKFKPFLSGKDIKKKNKKIQNRLIKIIQQKNIEGKEGFFLTGIFQFKKLSILFLIKDKKISTRLKNFSTKNLFEETKNEIKLFLNINLIKSALNRKHNLGCGWLFYDKSQKKENFWFSYFSSCFNIMTRYQTINEKSNFKKEIKISDFSKNAKKKDFEFFQIFENKTLVKSFKNIKDKLLILEGKSLRTLFHFDEKKNFFAWRNRAYQRTFLNFLVFKNPNIKKFEPRVYFG</sequence>
<keyword evidence="2" id="KW-0542">Nucleomorph</keyword>
<keyword evidence="1" id="KW-0472">Membrane</keyword>
<accession>A9BKT4</accession>
<keyword evidence="1" id="KW-1133">Transmembrane helix</keyword>
<protein>
    <submittedName>
        <fullName evidence="2">Uncharacterized protein</fullName>
    </submittedName>
</protein>